<feature type="transmembrane region" description="Helical" evidence="7">
    <location>
        <begin position="214"/>
        <end position="237"/>
    </location>
</feature>
<name>A0ABV7ESU8_9GAMM</name>
<feature type="transmembrane region" description="Helical" evidence="7">
    <location>
        <begin position="395"/>
        <end position="416"/>
    </location>
</feature>
<proteinExistence type="inferred from homology"/>
<dbReference type="Proteomes" id="UP001595462">
    <property type="component" value="Unassembled WGS sequence"/>
</dbReference>
<comment type="function">
    <text evidence="7">Part of the tripartite ATP-independent periplasmic (TRAP) transport system.</text>
</comment>
<feature type="transmembrane region" description="Helical" evidence="7">
    <location>
        <begin position="274"/>
        <end position="295"/>
    </location>
</feature>
<comment type="similarity">
    <text evidence="7">Belongs to the TRAP transporter large permease family.</text>
</comment>
<dbReference type="PANTHER" id="PTHR33362:SF5">
    <property type="entry name" value="C4-DICARBOXYLATE TRAP TRANSPORTER LARGE PERMEASE PROTEIN DCTM"/>
    <property type="match status" value="1"/>
</dbReference>
<dbReference type="NCBIfam" id="TIGR00786">
    <property type="entry name" value="dctM"/>
    <property type="match status" value="1"/>
</dbReference>
<evidence type="ECO:0000313" key="10">
    <source>
        <dbReference type="Proteomes" id="UP001595462"/>
    </source>
</evidence>
<evidence type="ECO:0000256" key="3">
    <source>
        <dbReference type="ARBA" id="ARBA00022519"/>
    </source>
</evidence>
<feature type="transmembrane region" description="Helical" evidence="7">
    <location>
        <begin position="7"/>
        <end position="34"/>
    </location>
</feature>
<dbReference type="Pfam" id="PF06808">
    <property type="entry name" value="DctM"/>
    <property type="match status" value="1"/>
</dbReference>
<evidence type="ECO:0000259" key="8">
    <source>
        <dbReference type="Pfam" id="PF06808"/>
    </source>
</evidence>
<keyword evidence="5 7" id="KW-1133">Transmembrane helix</keyword>
<gene>
    <name evidence="9" type="ORF">ACFOSU_13930</name>
</gene>
<evidence type="ECO:0000256" key="6">
    <source>
        <dbReference type="ARBA" id="ARBA00023136"/>
    </source>
</evidence>
<evidence type="ECO:0000313" key="9">
    <source>
        <dbReference type="EMBL" id="MFC3104976.1"/>
    </source>
</evidence>
<dbReference type="RefSeq" id="WP_380690536.1">
    <property type="nucleotide sequence ID" value="NZ_JBHRSS010000006.1"/>
</dbReference>
<feature type="transmembrane region" description="Helical" evidence="7">
    <location>
        <begin position="316"/>
        <end position="338"/>
    </location>
</feature>
<comment type="subcellular location">
    <subcellularLocation>
        <location evidence="1 7">Cell inner membrane</location>
        <topology evidence="1 7">Multi-pass membrane protein</topology>
    </subcellularLocation>
</comment>
<keyword evidence="3 7" id="KW-0997">Cell inner membrane</keyword>
<keyword evidence="2" id="KW-1003">Cell membrane</keyword>
<feature type="transmembrane region" description="Helical" evidence="7">
    <location>
        <begin position="358"/>
        <end position="383"/>
    </location>
</feature>
<protein>
    <recommendedName>
        <fullName evidence="7">TRAP transporter large permease protein</fullName>
    </recommendedName>
</protein>
<sequence>MIVATGIGVLALLLILEMPIAFAMMIAATVGLYMVGGESFVASYLSDVYHSVSASYVFLTIPMYVLLAQYMAQSGMARDIIRASDLWLGRLRGGLGVACVMASAFMAAIIGSSTASSATMSAAAFPTMREVGYDKQVSVGIIAISGTLAIMIPPSIVLIIYGILTELSVGKLLIAGLLPGVLTALGYIVTIMFIGWRTPEKMPAQPSFDMKAAVASLGTVWPVLLLMLLIVGGLYGGAATPTEIGAVGAAAALVITLLMRRMDRARFLTAIQDTLGTTVMIVTIIIGAMMFGYFLTLTQATQSLFAAIQGSGMSPWMVMGLLVLIYLVLGMFMDQIAILVLTVPVTHALVTGLGYDGIWYGIVITKTVEIGLVTPPLGLNVFVTSGITRVPLATCFRGVAPFLMVEAVVLGLLLAFPQISLFLPNLMTH</sequence>
<evidence type="ECO:0000256" key="7">
    <source>
        <dbReference type="RuleBase" id="RU369079"/>
    </source>
</evidence>
<evidence type="ECO:0000256" key="5">
    <source>
        <dbReference type="ARBA" id="ARBA00022989"/>
    </source>
</evidence>
<dbReference type="InterPro" id="IPR004681">
    <property type="entry name" value="TRAP_DctM"/>
</dbReference>
<accession>A0ABV7ESU8</accession>
<dbReference type="PIRSF" id="PIRSF006066">
    <property type="entry name" value="HI0050"/>
    <property type="match status" value="1"/>
</dbReference>
<comment type="caution">
    <text evidence="9">The sequence shown here is derived from an EMBL/GenBank/DDBJ whole genome shotgun (WGS) entry which is preliminary data.</text>
</comment>
<feature type="transmembrane region" description="Helical" evidence="7">
    <location>
        <begin position="244"/>
        <end position="262"/>
    </location>
</feature>
<evidence type="ECO:0000256" key="2">
    <source>
        <dbReference type="ARBA" id="ARBA00022475"/>
    </source>
</evidence>
<dbReference type="InterPro" id="IPR010656">
    <property type="entry name" value="DctM"/>
</dbReference>
<dbReference type="EMBL" id="JBHRSS010000006">
    <property type="protein sequence ID" value="MFC3104976.1"/>
    <property type="molecule type" value="Genomic_DNA"/>
</dbReference>
<keyword evidence="4 7" id="KW-0812">Transmembrane</keyword>
<dbReference type="PANTHER" id="PTHR33362">
    <property type="entry name" value="SIALIC ACID TRAP TRANSPORTER PERMEASE PROTEIN SIAT-RELATED"/>
    <property type="match status" value="1"/>
</dbReference>
<feature type="transmembrane region" description="Helical" evidence="7">
    <location>
        <begin position="172"/>
        <end position="194"/>
    </location>
</feature>
<keyword evidence="6 7" id="KW-0472">Membrane</keyword>
<comment type="subunit">
    <text evidence="7">The complex comprises the extracytoplasmic solute receptor protein and the two transmembrane proteins.</text>
</comment>
<keyword evidence="10" id="KW-1185">Reference proteome</keyword>
<keyword evidence="7" id="KW-0813">Transport</keyword>
<organism evidence="9 10">
    <name type="scientific">Salinisphaera aquimarina</name>
    <dbReference type="NCBI Taxonomy" id="2094031"/>
    <lineage>
        <taxon>Bacteria</taxon>
        <taxon>Pseudomonadati</taxon>
        <taxon>Pseudomonadota</taxon>
        <taxon>Gammaproteobacteria</taxon>
        <taxon>Salinisphaerales</taxon>
        <taxon>Salinisphaeraceae</taxon>
        <taxon>Salinisphaera</taxon>
    </lineage>
</organism>
<evidence type="ECO:0000256" key="1">
    <source>
        <dbReference type="ARBA" id="ARBA00004429"/>
    </source>
</evidence>
<feature type="domain" description="TRAP C4-dicarboxylate transport system permease DctM subunit" evidence="8">
    <location>
        <begin position="7"/>
        <end position="419"/>
    </location>
</feature>
<feature type="transmembrane region" description="Helical" evidence="7">
    <location>
        <begin position="93"/>
        <end position="117"/>
    </location>
</feature>
<feature type="transmembrane region" description="Helical" evidence="7">
    <location>
        <begin position="137"/>
        <end position="160"/>
    </location>
</feature>
<evidence type="ECO:0000256" key="4">
    <source>
        <dbReference type="ARBA" id="ARBA00022692"/>
    </source>
</evidence>
<reference evidence="10" key="1">
    <citation type="journal article" date="2019" name="Int. J. Syst. Evol. Microbiol.">
        <title>The Global Catalogue of Microorganisms (GCM) 10K type strain sequencing project: providing services to taxonomists for standard genome sequencing and annotation.</title>
        <authorList>
            <consortium name="The Broad Institute Genomics Platform"/>
            <consortium name="The Broad Institute Genome Sequencing Center for Infectious Disease"/>
            <person name="Wu L."/>
            <person name="Ma J."/>
        </authorList>
    </citation>
    <scope>NUCLEOTIDE SEQUENCE [LARGE SCALE GENOMIC DNA]</scope>
    <source>
        <strain evidence="10">KCTC 52640</strain>
    </source>
</reference>
<feature type="transmembrane region" description="Helical" evidence="7">
    <location>
        <begin position="54"/>
        <end position="72"/>
    </location>
</feature>